<feature type="region of interest" description="Disordered" evidence="5">
    <location>
        <begin position="472"/>
        <end position="494"/>
    </location>
</feature>
<feature type="compositionally biased region" description="Polar residues" evidence="5">
    <location>
        <begin position="121"/>
        <end position="144"/>
    </location>
</feature>
<accession>A0A7J6DSL0</accession>
<evidence type="ECO:0000256" key="4">
    <source>
        <dbReference type="SAM" id="Coils"/>
    </source>
</evidence>
<dbReference type="PANTHER" id="PTHR46602:SF1">
    <property type="entry name" value="PROTEIN SUPPRESSOR OF GENE SILENCING 3"/>
    <property type="match status" value="1"/>
</dbReference>
<sequence>MFQKGIIKMSSRRASSYSSSSKGKAVANNFEQLSQSVEGLSLESSQDSGKWEEVTTKKSKNRAGNGYNAAKPWPTQNSSPNAWAKKPVVGGNPRPLSSASPPQPYQKAPQPQSIIPPPLQNGWNWQSRPASQQHLDKPQVSNPSFDEEDDDDEVQEHDDESDELEDYSDDDEDFDSDSSEKSHDALKKTKWFVKFFKIIDDLKVSEINDLERQWHCPACQGGPGSIDWFKGLQPLMAHAKTKGGDRLKLHRQFAKILEVELRNKGTSVVPPGETFGKWKGLQEEEKDHEIVWPPMVIVMNTKLEQDENEKWIGMGNQELLEHFDTYHPAKARHAYGPQGHRGMSVLIFEASARGYLEAERLHKHYVAKGSDRDAWNRRNRILFLPGGNRRLYAFLAVKEDLDLFNQHSQGKSRLKHEMRSYHETVVTEIRQMSEDNQQLGYYKDKYSREHLHNKSLKASMVKVSNRLRQTLEQNRIVRERSKMQHDENTEEMKEQEEFFKEQLKIIQESREEKEENFERIQQEEREKVSKSNAKTSKNAGAEEISKFVELQDKEMELYVEEREKLEKAHEEKIKEMKKRHFEEEVQLEKELNEKLALLMEKYSPLHPKE</sequence>
<feature type="compositionally biased region" description="Polar residues" evidence="5">
    <location>
        <begin position="38"/>
        <end position="48"/>
    </location>
</feature>
<comment type="similarity">
    <text evidence="3">Belongs to the SGS3 family.</text>
</comment>
<evidence type="ECO:0000313" key="8">
    <source>
        <dbReference type="EMBL" id="KAF4349084.1"/>
    </source>
</evidence>
<dbReference type="Pfam" id="PF03468">
    <property type="entry name" value="XS"/>
    <property type="match status" value="1"/>
</dbReference>
<evidence type="ECO:0000256" key="5">
    <source>
        <dbReference type="SAM" id="MobiDB-lite"/>
    </source>
</evidence>
<dbReference type="GO" id="GO:0051607">
    <property type="term" value="P:defense response to virus"/>
    <property type="evidence" value="ECO:0007669"/>
    <property type="project" value="InterPro"/>
</dbReference>
<feature type="compositionally biased region" description="Low complexity" evidence="5">
    <location>
        <begin position="12"/>
        <end position="21"/>
    </location>
</feature>
<feature type="compositionally biased region" description="Low complexity" evidence="5">
    <location>
        <begin position="97"/>
        <end position="113"/>
    </location>
</feature>
<evidence type="ECO:0000259" key="6">
    <source>
        <dbReference type="Pfam" id="PF03468"/>
    </source>
</evidence>
<dbReference type="AlphaFoldDB" id="A0A7J6DSL0"/>
<keyword evidence="1 4" id="KW-0175">Coiled coil</keyword>
<feature type="domain" description="XS" evidence="6">
    <location>
        <begin position="287"/>
        <end position="401"/>
    </location>
</feature>
<evidence type="ECO:0000259" key="7">
    <source>
        <dbReference type="Pfam" id="PF03470"/>
    </source>
</evidence>
<dbReference type="GO" id="GO:0031047">
    <property type="term" value="P:regulatory ncRNA-mediated gene silencing"/>
    <property type="evidence" value="ECO:0007669"/>
    <property type="project" value="UniProtKB-KW"/>
</dbReference>
<evidence type="ECO:0000256" key="2">
    <source>
        <dbReference type="ARBA" id="ARBA00023158"/>
    </source>
</evidence>
<keyword evidence="2" id="KW-0943">RNA-mediated gene silencing</keyword>
<organism evidence="8 9">
    <name type="scientific">Cannabis sativa</name>
    <name type="common">Hemp</name>
    <name type="synonym">Marijuana</name>
    <dbReference type="NCBI Taxonomy" id="3483"/>
    <lineage>
        <taxon>Eukaryota</taxon>
        <taxon>Viridiplantae</taxon>
        <taxon>Streptophyta</taxon>
        <taxon>Embryophyta</taxon>
        <taxon>Tracheophyta</taxon>
        <taxon>Spermatophyta</taxon>
        <taxon>Magnoliopsida</taxon>
        <taxon>eudicotyledons</taxon>
        <taxon>Gunneridae</taxon>
        <taxon>Pentapetalae</taxon>
        <taxon>rosids</taxon>
        <taxon>fabids</taxon>
        <taxon>Rosales</taxon>
        <taxon>Cannabaceae</taxon>
        <taxon>Cannabis</taxon>
    </lineage>
</organism>
<evidence type="ECO:0000256" key="3">
    <source>
        <dbReference type="ARBA" id="ARBA00024022"/>
    </source>
</evidence>
<feature type="region of interest" description="Disordered" evidence="5">
    <location>
        <begin position="1"/>
        <end position="25"/>
    </location>
</feature>
<proteinExistence type="inferred from homology"/>
<feature type="compositionally biased region" description="Acidic residues" evidence="5">
    <location>
        <begin position="145"/>
        <end position="177"/>
    </location>
</feature>
<evidence type="ECO:0000256" key="1">
    <source>
        <dbReference type="ARBA" id="ARBA00023054"/>
    </source>
</evidence>
<feature type="coiled-coil region" evidence="4">
    <location>
        <begin position="496"/>
        <end position="593"/>
    </location>
</feature>
<dbReference type="Gene3D" id="3.30.70.2890">
    <property type="entry name" value="XS domain"/>
    <property type="match status" value="1"/>
</dbReference>
<feature type="domain" description="Zinc finger-XS" evidence="7">
    <location>
        <begin position="216"/>
        <end position="253"/>
    </location>
</feature>
<dbReference type="InterPro" id="IPR005380">
    <property type="entry name" value="XS_domain"/>
</dbReference>
<feature type="compositionally biased region" description="Basic and acidic residues" evidence="5">
    <location>
        <begin position="475"/>
        <end position="494"/>
    </location>
</feature>
<keyword evidence="9" id="KW-1185">Reference proteome</keyword>
<reference evidence="8 9" key="1">
    <citation type="journal article" date="2020" name="bioRxiv">
        <title>Sequence and annotation of 42 cannabis genomes reveals extensive copy number variation in cannabinoid synthesis and pathogen resistance genes.</title>
        <authorList>
            <person name="Mckernan K.J."/>
            <person name="Helbert Y."/>
            <person name="Kane L.T."/>
            <person name="Ebling H."/>
            <person name="Zhang L."/>
            <person name="Liu B."/>
            <person name="Eaton Z."/>
            <person name="Mclaughlin S."/>
            <person name="Kingan S."/>
            <person name="Baybayan P."/>
            <person name="Concepcion G."/>
            <person name="Jordan M."/>
            <person name="Riva A."/>
            <person name="Barbazuk W."/>
            <person name="Harkins T."/>
        </authorList>
    </citation>
    <scope>NUCLEOTIDE SEQUENCE [LARGE SCALE GENOMIC DNA]</scope>
    <source>
        <strain evidence="9">cv. Jamaican Lion 4</strain>
        <tissue evidence="8">Leaf</tissue>
    </source>
</reference>
<dbReference type="InterPro" id="IPR038588">
    <property type="entry name" value="XS_domain_sf"/>
</dbReference>
<name>A0A7J6DSL0_CANSA</name>
<gene>
    <name evidence="8" type="ORF">G4B88_029053</name>
</gene>
<dbReference type="Proteomes" id="UP000583929">
    <property type="component" value="Unassembled WGS sequence"/>
</dbReference>
<dbReference type="Pfam" id="PF03470">
    <property type="entry name" value="zf-XS"/>
    <property type="match status" value="1"/>
</dbReference>
<protein>
    <submittedName>
        <fullName evidence="8">Uncharacterized protein</fullName>
    </submittedName>
</protein>
<dbReference type="InterPro" id="IPR044287">
    <property type="entry name" value="SGS3"/>
</dbReference>
<dbReference type="PANTHER" id="PTHR46602">
    <property type="entry name" value="PROTEIN SUPPRESSOR OF GENE SILENCING 3"/>
    <property type="match status" value="1"/>
</dbReference>
<dbReference type="EMBL" id="JAATIQ010000653">
    <property type="protein sequence ID" value="KAF4349084.1"/>
    <property type="molecule type" value="Genomic_DNA"/>
</dbReference>
<feature type="region of interest" description="Disordered" evidence="5">
    <location>
        <begin position="38"/>
        <end position="181"/>
    </location>
</feature>
<dbReference type="InterPro" id="IPR005381">
    <property type="entry name" value="Znf-XS_domain"/>
</dbReference>
<evidence type="ECO:0000313" key="9">
    <source>
        <dbReference type="Proteomes" id="UP000583929"/>
    </source>
</evidence>
<comment type="caution">
    <text evidence="8">The sequence shown here is derived from an EMBL/GenBank/DDBJ whole genome shotgun (WGS) entry which is preliminary data.</text>
</comment>